<name>A0A6P9EVP0_JUGRE</name>
<keyword evidence="2" id="KW-0472">Membrane</keyword>
<feature type="region of interest" description="Disordered" evidence="1">
    <location>
        <begin position="1"/>
        <end position="23"/>
    </location>
</feature>
<keyword evidence="2" id="KW-1133">Transmembrane helix</keyword>
<keyword evidence="2" id="KW-0812">Transmembrane</keyword>
<sequence>MGESTSERKLQDDHEANALIKNEHRGTKLANEIKTRLASLEPLTESPGCCIYKVPDPLRKSNKEAYTPQVISIGPFHRDNKKLQAMERLKLGHLKALKERENIDMKDLVSTIKAAEESVRECYSETIPLSSDDFVKMILIDASFIIEFFWRNWAELWTEYDRELIKPWLSNRMQLDLMLLENQLPFFIIEKIYDIAMPSLSIDHPFIEICFDQFDYHNVQKKSHLDLEWKIMHFVDLLRFFCLPPRERRPERSAKIVKKMHSATQLKEVGLKFKLIDSSSSCTQLELKYADHGGELEIPKFKLDDTMEIYAGNLMALEECHYPHEAYITDYYILLRFLIRTNKDMDLLVHDEIIANWLDDINQTFINKLCINIVHSGMNNDYHSICEGLNKFHQERVTYVQKLKAALIRDYFFTPWMGASTIAAIILLVLTIIQTVCSLIPLF</sequence>
<dbReference type="Proteomes" id="UP000235220">
    <property type="component" value="Chromosome 6"/>
</dbReference>
<reference evidence="4" key="1">
    <citation type="submission" date="2025-08" db="UniProtKB">
        <authorList>
            <consortium name="RefSeq"/>
        </authorList>
    </citation>
    <scope>IDENTIFICATION</scope>
    <source>
        <tissue evidence="4">Leaves</tissue>
    </source>
</reference>
<evidence type="ECO:0000313" key="3">
    <source>
        <dbReference type="Proteomes" id="UP000235220"/>
    </source>
</evidence>
<dbReference type="GeneID" id="109005275"/>
<evidence type="ECO:0000256" key="2">
    <source>
        <dbReference type="SAM" id="Phobius"/>
    </source>
</evidence>
<dbReference type="InParanoid" id="A0A6P9EVP0"/>
<evidence type="ECO:0000256" key="1">
    <source>
        <dbReference type="SAM" id="MobiDB-lite"/>
    </source>
</evidence>
<dbReference type="AlphaFoldDB" id="A0A6P9EVP0"/>
<accession>A0A6P9EVP0</accession>
<evidence type="ECO:0000313" key="4">
    <source>
        <dbReference type="RefSeq" id="XP_035546642.1"/>
    </source>
</evidence>
<dbReference type="OrthoDB" id="1579594at2759"/>
<gene>
    <name evidence="4" type="primary">LOC109005275</name>
</gene>
<dbReference type="InterPro" id="IPR004158">
    <property type="entry name" value="DUF247_pln"/>
</dbReference>
<keyword evidence="3" id="KW-1185">Reference proteome</keyword>
<proteinExistence type="predicted"/>
<dbReference type="KEGG" id="jre:109005275"/>
<dbReference type="RefSeq" id="XP_035546642.1">
    <property type="nucleotide sequence ID" value="XM_035690749.1"/>
</dbReference>
<dbReference type="PANTHER" id="PTHR31170:SF19">
    <property type="match status" value="1"/>
</dbReference>
<dbReference type="Pfam" id="PF03140">
    <property type="entry name" value="DUF247"/>
    <property type="match status" value="1"/>
</dbReference>
<dbReference type="PANTHER" id="PTHR31170">
    <property type="entry name" value="BNAC04G53230D PROTEIN"/>
    <property type="match status" value="1"/>
</dbReference>
<feature type="transmembrane region" description="Helical" evidence="2">
    <location>
        <begin position="416"/>
        <end position="442"/>
    </location>
</feature>
<protein>
    <submittedName>
        <fullName evidence="4">UPF0481 protein At3g47200-like</fullName>
    </submittedName>
</protein>
<organism evidence="3 4">
    <name type="scientific">Juglans regia</name>
    <name type="common">English walnut</name>
    <dbReference type="NCBI Taxonomy" id="51240"/>
    <lineage>
        <taxon>Eukaryota</taxon>
        <taxon>Viridiplantae</taxon>
        <taxon>Streptophyta</taxon>
        <taxon>Embryophyta</taxon>
        <taxon>Tracheophyta</taxon>
        <taxon>Spermatophyta</taxon>
        <taxon>Magnoliopsida</taxon>
        <taxon>eudicotyledons</taxon>
        <taxon>Gunneridae</taxon>
        <taxon>Pentapetalae</taxon>
        <taxon>rosids</taxon>
        <taxon>fabids</taxon>
        <taxon>Fagales</taxon>
        <taxon>Juglandaceae</taxon>
        <taxon>Juglans</taxon>
    </lineage>
</organism>